<dbReference type="GO" id="GO:0032259">
    <property type="term" value="P:methylation"/>
    <property type="evidence" value="ECO:0007669"/>
    <property type="project" value="UniProtKB-KW"/>
</dbReference>
<evidence type="ECO:0000313" key="1">
    <source>
        <dbReference type="EMBL" id="MDR4308266.1"/>
    </source>
</evidence>
<proteinExistence type="predicted"/>
<gene>
    <name evidence="1" type="ORF">IHQ68_16735</name>
</gene>
<dbReference type="Proteomes" id="UP001181622">
    <property type="component" value="Unassembled WGS sequence"/>
</dbReference>
<keyword evidence="2" id="KW-1185">Reference proteome</keyword>
<accession>A0ABU1DJI0</accession>
<dbReference type="Gene3D" id="3.40.50.150">
    <property type="entry name" value="Vaccinia Virus protein VP39"/>
    <property type="match status" value="1"/>
</dbReference>
<protein>
    <submittedName>
        <fullName evidence="1">DNA cytosine methyltransferase</fullName>
    </submittedName>
</protein>
<dbReference type="EMBL" id="JADBEO010000045">
    <property type="protein sequence ID" value="MDR4308266.1"/>
    <property type="molecule type" value="Genomic_DNA"/>
</dbReference>
<keyword evidence="1" id="KW-0489">Methyltransferase</keyword>
<keyword evidence="1" id="KW-0808">Transferase</keyword>
<reference evidence="1" key="1">
    <citation type="submission" date="2020-10" db="EMBL/GenBank/DDBJ databases">
        <authorList>
            <person name="Abbas A."/>
            <person name="Razzaq R."/>
            <person name="Waqas M."/>
            <person name="Abbas N."/>
            <person name="Nielsen T.K."/>
            <person name="Hansen L.H."/>
            <person name="Hussain S."/>
            <person name="Shahid M."/>
        </authorList>
    </citation>
    <scope>NUCLEOTIDE SEQUENCE</scope>
    <source>
        <strain evidence="1">S14</strain>
    </source>
</reference>
<dbReference type="InterPro" id="IPR029063">
    <property type="entry name" value="SAM-dependent_MTases_sf"/>
</dbReference>
<sequence length="77" mass="8168">MTQPTFLEFFAGGGMARVGLGGGWRCLFANDLSPQKAASYSANFGSDEFWVGNVRAAAPHLPQPHADLACGRLRTGI</sequence>
<organism evidence="1 2">
    <name type="scientific">Chelatococcus sambhunathii</name>
    <dbReference type="NCBI Taxonomy" id="363953"/>
    <lineage>
        <taxon>Bacteria</taxon>
        <taxon>Pseudomonadati</taxon>
        <taxon>Pseudomonadota</taxon>
        <taxon>Alphaproteobacteria</taxon>
        <taxon>Hyphomicrobiales</taxon>
        <taxon>Chelatococcaceae</taxon>
        <taxon>Chelatococcus</taxon>
    </lineage>
</organism>
<comment type="caution">
    <text evidence="1">The sequence shown here is derived from an EMBL/GenBank/DDBJ whole genome shotgun (WGS) entry which is preliminary data.</text>
</comment>
<evidence type="ECO:0000313" key="2">
    <source>
        <dbReference type="Proteomes" id="UP001181622"/>
    </source>
</evidence>
<dbReference type="RefSeq" id="WP_309393870.1">
    <property type="nucleotide sequence ID" value="NZ_JADBEO010000045.1"/>
</dbReference>
<name>A0ABU1DJI0_9HYPH</name>
<dbReference type="GO" id="GO:0008168">
    <property type="term" value="F:methyltransferase activity"/>
    <property type="evidence" value="ECO:0007669"/>
    <property type="project" value="UniProtKB-KW"/>
</dbReference>
<dbReference type="SUPFAM" id="SSF53335">
    <property type="entry name" value="S-adenosyl-L-methionine-dependent methyltransferases"/>
    <property type="match status" value="1"/>
</dbReference>